<dbReference type="EMBL" id="CAJNIZ010047493">
    <property type="protein sequence ID" value="CAE7768905.1"/>
    <property type="molecule type" value="Genomic_DNA"/>
</dbReference>
<keyword evidence="2" id="KW-1185">Reference proteome</keyword>
<organism evidence="1 2">
    <name type="scientific">Symbiodinium pilosum</name>
    <name type="common">Dinoflagellate</name>
    <dbReference type="NCBI Taxonomy" id="2952"/>
    <lineage>
        <taxon>Eukaryota</taxon>
        <taxon>Sar</taxon>
        <taxon>Alveolata</taxon>
        <taxon>Dinophyceae</taxon>
        <taxon>Suessiales</taxon>
        <taxon>Symbiodiniaceae</taxon>
        <taxon>Symbiodinium</taxon>
    </lineage>
</organism>
<evidence type="ECO:0000313" key="1">
    <source>
        <dbReference type="EMBL" id="CAE7768905.1"/>
    </source>
</evidence>
<evidence type="ECO:0000313" key="2">
    <source>
        <dbReference type="Proteomes" id="UP000649617"/>
    </source>
</evidence>
<reference evidence="1" key="1">
    <citation type="submission" date="2021-02" db="EMBL/GenBank/DDBJ databases">
        <authorList>
            <person name="Dougan E. K."/>
            <person name="Rhodes N."/>
            <person name="Thang M."/>
            <person name="Chan C."/>
        </authorList>
    </citation>
    <scope>NUCLEOTIDE SEQUENCE</scope>
</reference>
<dbReference type="AlphaFoldDB" id="A0A812YA37"/>
<proteinExistence type="predicted"/>
<sequence>MNTAYNIDVVAYPTNVWKLGTPGTDCEDYGANGFRLDVGWGTTPMVNLGSQGAAEVTLGIPKPPTAVNMYWTATSFRIDQDQLPQEPFTVFSDRPVSVMGTPTGRIAAFERGDVNVEQWVVLEFKPGNTVMPGTEMSGMIVIMPPPTFTIVASAAPQLPSTTYNERWVCPLADTAPFKETTYGVRLKARFGSAFDGWNKIELWEQDAAKPVAATRGIRGMEVSGPMQAALSQEKQLLGSINTIRFDIIPSQPIGNVPNTRLRVVAGAAACCRVARSFQGV</sequence>
<accession>A0A812YA37</accession>
<protein>
    <submittedName>
        <fullName evidence="1">PIP5K2 protein</fullName>
    </submittedName>
</protein>
<gene>
    <name evidence="1" type="primary">PIP5K2</name>
    <name evidence="1" type="ORF">SPIL2461_LOCUS22605</name>
</gene>
<name>A0A812YA37_SYMPI</name>
<comment type="caution">
    <text evidence="1">The sequence shown here is derived from an EMBL/GenBank/DDBJ whole genome shotgun (WGS) entry which is preliminary data.</text>
</comment>
<dbReference type="Proteomes" id="UP000649617">
    <property type="component" value="Unassembled WGS sequence"/>
</dbReference>